<name>A0ACC2WGG9_9TREE</name>
<gene>
    <name evidence="1" type="ORF">QFC19_001653</name>
</gene>
<dbReference type="Proteomes" id="UP001241377">
    <property type="component" value="Unassembled WGS sequence"/>
</dbReference>
<protein>
    <submittedName>
        <fullName evidence="1">Uncharacterized protein</fullName>
    </submittedName>
</protein>
<proteinExistence type="predicted"/>
<organism evidence="1 2">
    <name type="scientific">Naganishia cerealis</name>
    <dbReference type="NCBI Taxonomy" id="610337"/>
    <lineage>
        <taxon>Eukaryota</taxon>
        <taxon>Fungi</taxon>
        <taxon>Dikarya</taxon>
        <taxon>Basidiomycota</taxon>
        <taxon>Agaricomycotina</taxon>
        <taxon>Tremellomycetes</taxon>
        <taxon>Filobasidiales</taxon>
        <taxon>Filobasidiaceae</taxon>
        <taxon>Naganishia</taxon>
    </lineage>
</organism>
<comment type="caution">
    <text evidence="1">The sequence shown here is derived from an EMBL/GenBank/DDBJ whole genome shotgun (WGS) entry which is preliminary data.</text>
</comment>
<reference evidence="1" key="1">
    <citation type="submission" date="2023-04" db="EMBL/GenBank/DDBJ databases">
        <title>Draft Genome sequencing of Naganishia species isolated from polar environments using Oxford Nanopore Technology.</title>
        <authorList>
            <person name="Leo P."/>
            <person name="Venkateswaran K."/>
        </authorList>
    </citation>
    <scope>NUCLEOTIDE SEQUENCE</scope>
    <source>
        <strain evidence="1">MNA-CCFEE 5261</strain>
    </source>
</reference>
<dbReference type="EMBL" id="JASBWR010000013">
    <property type="protein sequence ID" value="KAJ9110250.1"/>
    <property type="molecule type" value="Genomic_DNA"/>
</dbReference>
<evidence type="ECO:0000313" key="1">
    <source>
        <dbReference type="EMBL" id="KAJ9110250.1"/>
    </source>
</evidence>
<sequence>MPSVRVRRNTATAAALVPPERLQNLSTNPHGCSQQEETTPEQRSDGSSDADKDMKDGGVVILAPPISTGETTDGLMSYFGLGDGVEAKLQSWEDTRRDLEKGLPYGGKAVRAVGELTPTSEASEEAWEDEQHDDEVVEHLDVIDPQIGAVSHLQNFANSVMIPYFPELYSRKPMLDLPTPATSRPSAGQPAPSATNTSGLRLRKPTLSTQQPEPSAETVSTPDKFQIKPAHKDSDTIESSEEDALDQHVKDVLHKSKREWLKRSLKGVWTFLKTPMGIITGIYGFLVVFWGAALVLFLVGKA</sequence>
<accession>A0ACC2WGG9</accession>
<keyword evidence="2" id="KW-1185">Reference proteome</keyword>
<evidence type="ECO:0000313" key="2">
    <source>
        <dbReference type="Proteomes" id="UP001241377"/>
    </source>
</evidence>